<accession>A0A1Y3XSH3</accession>
<dbReference type="EMBL" id="NFIE01000013">
    <property type="protein sequence ID" value="OUN88464.1"/>
    <property type="molecule type" value="Genomic_DNA"/>
</dbReference>
<gene>
    <name evidence="1" type="ORF">B5G02_06665</name>
</gene>
<evidence type="ECO:0000313" key="2">
    <source>
        <dbReference type="Proteomes" id="UP000195781"/>
    </source>
</evidence>
<evidence type="ECO:0000313" key="1">
    <source>
        <dbReference type="EMBL" id="OUN88464.1"/>
    </source>
</evidence>
<keyword evidence="2" id="KW-1185">Reference proteome</keyword>
<organism evidence="1 2">
    <name type="scientific">[Collinsella] massiliensis</name>
    <dbReference type="NCBI Taxonomy" id="1232426"/>
    <lineage>
        <taxon>Bacteria</taxon>
        <taxon>Bacillati</taxon>
        <taxon>Actinomycetota</taxon>
        <taxon>Coriobacteriia</taxon>
        <taxon>Coriobacteriales</taxon>
        <taxon>Coriobacteriaceae</taxon>
        <taxon>Enorma</taxon>
    </lineage>
</organism>
<proteinExistence type="predicted"/>
<protein>
    <recommendedName>
        <fullName evidence="3">Inner membrane protein yeeR</fullName>
    </recommendedName>
</protein>
<name>A0A1Y3XSH3_9ACTN</name>
<reference evidence="2" key="1">
    <citation type="submission" date="2017-04" db="EMBL/GenBank/DDBJ databases">
        <title>Function of individual gut microbiota members based on whole genome sequencing of pure cultures obtained from chicken caecum.</title>
        <authorList>
            <person name="Medvecky M."/>
            <person name="Cejkova D."/>
            <person name="Polansky O."/>
            <person name="Karasova D."/>
            <person name="Kubasova T."/>
            <person name="Cizek A."/>
            <person name="Rychlik I."/>
        </authorList>
    </citation>
    <scope>NUCLEOTIDE SEQUENCE [LARGE SCALE GENOMIC DNA]</scope>
    <source>
        <strain evidence="2">An5</strain>
    </source>
</reference>
<evidence type="ECO:0008006" key="3">
    <source>
        <dbReference type="Google" id="ProtNLM"/>
    </source>
</evidence>
<dbReference type="Proteomes" id="UP000195781">
    <property type="component" value="Unassembled WGS sequence"/>
</dbReference>
<dbReference type="OrthoDB" id="3196385at2"/>
<dbReference type="AlphaFoldDB" id="A0A1Y3XSH3"/>
<comment type="caution">
    <text evidence="1">The sequence shown here is derived from an EMBL/GenBank/DDBJ whole genome shotgun (WGS) entry which is preliminary data.</text>
</comment>
<sequence>MVIEVPKDDAIYDQALRAMREKIANGQVDGVTDPSQAESLVRRGNYTYQQARNIAKAGNIDSLKFDATNGAVTAASAFGVSAVIAFGTCIWNGDKPEVAAKKAALCGLKVGGTSFIVSVVSSQLLKAGLNSAMVSSTEAIATALGPKACAVIVNAFRTGSNIYGAAAMKSAAKLLRGNAVVAGLTVIVLSSFDIADIVRGRISPGQLAKNLAGTLSSVAGGTAGWVGGAALGSMVFPGVGTVVGGLIGSLGGGTAAGVAVNALTGLLIKDDAEQMCAIVEEQVGRVASDYLMAEREVSELVESINRRLDGSTLKDMYASSNRAAFIAELMADDINEIVSRRALIEGDIDGQIADGLVMVLEESAEEENGRPERIAKESC</sequence>